<evidence type="ECO:0000256" key="4">
    <source>
        <dbReference type="ARBA" id="ARBA00023004"/>
    </source>
</evidence>
<feature type="domain" description="Thioredoxin" evidence="6">
    <location>
        <begin position="316"/>
        <end position="438"/>
    </location>
</feature>
<dbReference type="PANTHER" id="PTHR46482:SF9">
    <property type="entry name" value="5'-ADENYLYLSULFATE REDUCTASE 1, CHLOROPLASTIC"/>
    <property type="match status" value="1"/>
</dbReference>
<organism evidence="7 8">
    <name type="scientific">Chlorella vulgaris</name>
    <name type="common">Green alga</name>
    <dbReference type="NCBI Taxonomy" id="3077"/>
    <lineage>
        <taxon>Eukaryota</taxon>
        <taxon>Viridiplantae</taxon>
        <taxon>Chlorophyta</taxon>
        <taxon>core chlorophytes</taxon>
        <taxon>Trebouxiophyceae</taxon>
        <taxon>Chlorellales</taxon>
        <taxon>Chlorellaceae</taxon>
        <taxon>Chlorella clade</taxon>
        <taxon>Chlorella</taxon>
    </lineage>
</organism>
<keyword evidence="4" id="KW-0408">Iron</keyword>
<dbReference type="Pfam" id="PF01507">
    <property type="entry name" value="PAPS_reduct"/>
    <property type="match status" value="1"/>
</dbReference>
<dbReference type="Pfam" id="PF00085">
    <property type="entry name" value="Thioredoxin"/>
    <property type="match status" value="1"/>
</dbReference>
<dbReference type="InterPro" id="IPR014729">
    <property type="entry name" value="Rossmann-like_a/b/a_fold"/>
</dbReference>
<accession>A0A9D4YXQ3</accession>
<dbReference type="PROSITE" id="PS51352">
    <property type="entry name" value="THIOREDOXIN_2"/>
    <property type="match status" value="1"/>
</dbReference>
<evidence type="ECO:0000256" key="3">
    <source>
        <dbReference type="ARBA" id="ARBA00023002"/>
    </source>
</evidence>
<dbReference type="InterPro" id="IPR013766">
    <property type="entry name" value="Thioredoxin_domain"/>
</dbReference>
<dbReference type="InterPro" id="IPR004511">
    <property type="entry name" value="PAPS/APS_Rdtase"/>
</dbReference>
<evidence type="ECO:0000256" key="2">
    <source>
        <dbReference type="ARBA" id="ARBA00022723"/>
    </source>
</evidence>
<name>A0A9D4YXQ3_CHLVU</name>
<dbReference type="SUPFAM" id="SSF52402">
    <property type="entry name" value="Adenine nucleotide alpha hydrolases-like"/>
    <property type="match status" value="1"/>
</dbReference>
<dbReference type="NCBIfam" id="TIGR00424">
    <property type="entry name" value="APS_reduc"/>
    <property type="match status" value="1"/>
</dbReference>
<proteinExistence type="inferred from homology"/>
<dbReference type="CDD" id="cd23945">
    <property type="entry name" value="PAPS_reductase"/>
    <property type="match status" value="1"/>
</dbReference>
<dbReference type="Proteomes" id="UP001055712">
    <property type="component" value="Unassembled WGS sequence"/>
</dbReference>
<dbReference type="GO" id="GO:0051536">
    <property type="term" value="F:iron-sulfur cluster binding"/>
    <property type="evidence" value="ECO:0007669"/>
    <property type="project" value="UniProtKB-KW"/>
</dbReference>
<dbReference type="EMBL" id="SIDB01000006">
    <property type="protein sequence ID" value="KAI3431837.1"/>
    <property type="molecule type" value="Genomic_DNA"/>
</dbReference>
<evidence type="ECO:0000256" key="5">
    <source>
        <dbReference type="ARBA" id="ARBA00023014"/>
    </source>
</evidence>
<dbReference type="InterPro" id="IPR002500">
    <property type="entry name" value="PAPS_reduct_dom"/>
</dbReference>
<dbReference type="PANTHER" id="PTHR46482">
    <property type="entry name" value="5'-ADENYLYLSULFATE REDUCTASE 3, CHLOROPLASTIC"/>
    <property type="match status" value="1"/>
</dbReference>
<dbReference type="GO" id="GO:0046872">
    <property type="term" value="F:metal ion binding"/>
    <property type="evidence" value="ECO:0007669"/>
    <property type="project" value="UniProtKB-KW"/>
</dbReference>
<evidence type="ECO:0000256" key="1">
    <source>
        <dbReference type="ARBA" id="ARBA00001966"/>
    </source>
</evidence>
<dbReference type="HAMAP" id="MF_00063">
    <property type="entry name" value="CysH"/>
    <property type="match status" value="1"/>
</dbReference>
<keyword evidence="2" id="KW-0479">Metal-binding</keyword>
<dbReference type="OrthoDB" id="7869097at2759"/>
<keyword evidence="3" id="KW-0560">Oxidoreductase</keyword>
<keyword evidence="5" id="KW-0411">Iron-sulfur</keyword>
<comment type="cofactor">
    <cofactor evidence="1">
        <name>[4Fe-4S] cluster</name>
        <dbReference type="ChEBI" id="CHEBI:49883"/>
    </cofactor>
</comment>
<evidence type="ECO:0000259" key="6">
    <source>
        <dbReference type="PROSITE" id="PS51352"/>
    </source>
</evidence>
<keyword evidence="8" id="KW-1185">Reference proteome</keyword>
<sequence>MQQALASQAFAGVPVAATRRTQTGAAALAPAASRQQRRLARQATASATSQQVNAAAAVEAPPAAASTVDWAGAAAELDSKSPLEIMDHALATFGSDVAIAFSGAEDVALVEYAHLTGRPFRVFSLDTGRLNPETYRLFDKVEKHYGIKIEYTFPEAQEVMDLVREKGLFSFYEDGHGECCRVRKVKPLRKHLTGLKAWITGQRKDQSPGTRMAVPVVEVDPVFTGLEGGPGSLIKYNPLSNITSAECWNFLRVMGVPVNDLHACGYVSIGCEPCTRPVLPNQAEREGRWWWEDAAAKECGLHSGNISAASGGEEAQESADLWPSGAVAALDKQQLSTLLDGPREKDTIVALYAPWCQFCKALEPQYAELADQLAGSHVSVAKFQADTEREFAADKFGLKTFPTLVLLPKGSKGGDFIKYPSERRDAETLNMWVRTLTGTS</sequence>
<dbReference type="GO" id="GO:0004604">
    <property type="term" value="F:phosphoadenylyl-sulfate reductase (thioredoxin) activity"/>
    <property type="evidence" value="ECO:0007669"/>
    <property type="project" value="InterPro"/>
</dbReference>
<dbReference type="InterPro" id="IPR036249">
    <property type="entry name" value="Thioredoxin-like_sf"/>
</dbReference>
<gene>
    <name evidence="7" type="ORF">D9Q98_010589</name>
</gene>
<evidence type="ECO:0000313" key="7">
    <source>
        <dbReference type="EMBL" id="KAI3431837.1"/>
    </source>
</evidence>
<dbReference type="Gene3D" id="3.40.30.10">
    <property type="entry name" value="Glutaredoxin"/>
    <property type="match status" value="1"/>
</dbReference>
<dbReference type="InterPro" id="IPR004508">
    <property type="entry name" value="Thioredoxin-indep_APS_Rdtase"/>
</dbReference>
<reference evidence="7" key="1">
    <citation type="journal article" date="2019" name="Plant J.">
        <title>Chlorella vulgaris genome assembly and annotation reveals the molecular basis for metabolic acclimation to high light conditions.</title>
        <authorList>
            <person name="Cecchin M."/>
            <person name="Marcolungo L."/>
            <person name="Rossato M."/>
            <person name="Girolomoni L."/>
            <person name="Cosentino E."/>
            <person name="Cuine S."/>
            <person name="Li-Beisson Y."/>
            <person name="Delledonne M."/>
            <person name="Ballottari M."/>
        </authorList>
    </citation>
    <scope>NUCLEOTIDE SEQUENCE</scope>
    <source>
        <strain evidence="7">211/11P</strain>
    </source>
</reference>
<reference evidence="7" key="2">
    <citation type="submission" date="2020-11" db="EMBL/GenBank/DDBJ databases">
        <authorList>
            <person name="Cecchin M."/>
            <person name="Marcolungo L."/>
            <person name="Rossato M."/>
            <person name="Girolomoni L."/>
            <person name="Cosentino E."/>
            <person name="Cuine S."/>
            <person name="Li-Beisson Y."/>
            <person name="Delledonne M."/>
            <person name="Ballottari M."/>
        </authorList>
    </citation>
    <scope>NUCLEOTIDE SEQUENCE</scope>
    <source>
        <strain evidence="7">211/11P</strain>
        <tissue evidence="7">Whole cell</tissue>
    </source>
</reference>
<dbReference type="Gene3D" id="3.40.50.620">
    <property type="entry name" value="HUPs"/>
    <property type="match status" value="1"/>
</dbReference>
<dbReference type="SUPFAM" id="SSF52833">
    <property type="entry name" value="Thioredoxin-like"/>
    <property type="match status" value="1"/>
</dbReference>
<comment type="caution">
    <text evidence="7">The sequence shown here is derived from an EMBL/GenBank/DDBJ whole genome shotgun (WGS) entry which is preliminary data.</text>
</comment>
<protein>
    <recommendedName>
        <fullName evidence="6">Thioredoxin domain-containing protein</fullName>
    </recommendedName>
</protein>
<dbReference type="GO" id="GO:0019379">
    <property type="term" value="P:sulfate assimilation, phosphoadenylyl sulfate reduction by phosphoadenylyl-sulfate reductase (thioredoxin)"/>
    <property type="evidence" value="ECO:0007669"/>
    <property type="project" value="InterPro"/>
</dbReference>
<evidence type="ECO:0000313" key="8">
    <source>
        <dbReference type="Proteomes" id="UP001055712"/>
    </source>
</evidence>
<dbReference type="NCBIfam" id="NF002537">
    <property type="entry name" value="PRK02090.1"/>
    <property type="match status" value="1"/>
</dbReference>
<dbReference type="AlphaFoldDB" id="A0A9D4YXQ3"/>